<dbReference type="Proteomes" id="UP001302126">
    <property type="component" value="Unassembled WGS sequence"/>
</dbReference>
<dbReference type="Pfam" id="PF01997">
    <property type="entry name" value="Translin"/>
    <property type="match status" value="1"/>
</dbReference>
<dbReference type="InterPro" id="IPR016069">
    <property type="entry name" value="Translin_C"/>
</dbReference>
<organism evidence="7 8">
    <name type="scientific">Podospora australis</name>
    <dbReference type="NCBI Taxonomy" id="1536484"/>
    <lineage>
        <taxon>Eukaryota</taxon>
        <taxon>Fungi</taxon>
        <taxon>Dikarya</taxon>
        <taxon>Ascomycota</taxon>
        <taxon>Pezizomycotina</taxon>
        <taxon>Sordariomycetes</taxon>
        <taxon>Sordariomycetidae</taxon>
        <taxon>Sordariales</taxon>
        <taxon>Podosporaceae</taxon>
        <taxon>Podospora</taxon>
    </lineage>
</organism>
<dbReference type="InterPro" id="IPR002848">
    <property type="entry name" value="Translin_fam"/>
</dbReference>
<evidence type="ECO:0000256" key="6">
    <source>
        <dbReference type="SAM" id="MobiDB-lite"/>
    </source>
</evidence>
<dbReference type="CDD" id="cd14820">
    <property type="entry name" value="TRAX"/>
    <property type="match status" value="1"/>
</dbReference>
<gene>
    <name evidence="7" type="ORF">QBC35DRAFT_498601</name>
</gene>
<sequence length="303" mass="34481">MSGFKRDFNGNAKKREDRPKPPPKQVAKNQYTPMFEALRDELDEHHDRRERIIKASRDITGLSKKIIFALQRVRKIEPNLPEKIQSEINTRLDDISKLLITIAPEIQGLNRYRYARSLMCLEELVEALTFAHYLKTQTLITPQQLVPIMQELAVRQAAAEDQVMTDVNDSTPAAPTPKPAPLTVDLTEDDYLFGVFDLTGEMMRFATTSTALTGTMTMATGSSSSSEKDEQPRTIVEDMHELGSLLEMLPPSGSRIQWEKKLDVTRQSVRKVERLGYDRTIRGSERPKGWIPDLADQQQPDDE</sequence>
<comment type="caution">
    <text evidence="7">The sequence shown here is derived from an EMBL/GenBank/DDBJ whole genome shotgun (WGS) entry which is preliminary data.</text>
</comment>
<dbReference type="GO" id="GO:0005634">
    <property type="term" value="C:nucleus"/>
    <property type="evidence" value="ECO:0007669"/>
    <property type="project" value="UniProtKB-SubCell"/>
</dbReference>
<keyword evidence="8" id="KW-1185">Reference proteome</keyword>
<feature type="compositionally biased region" description="Basic and acidic residues" evidence="6">
    <location>
        <begin position="1"/>
        <end position="20"/>
    </location>
</feature>
<dbReference type="PANTHER" id="PTHR10741">
    <property type="entry name" value="TRANSLIN AND TRANSLIN ASSOCIATED PROTEIN X"/>
    <property type="match status" value="1"/>
</dbReference>
<evidence type="ECO:0000256" key="3">
    <source>
        <dbReference type="ARBA" id="ARBA00005902"/>
    </source>
</evidence>
<comment type="subcellular location">
    <subcellularLocation>
        <location evidence="2">Cytoplasm</location>
    </subcellularLocation>
    <subcellularLocation>
        <location evidence="1">Nucleus</location>
    </subcellularLocation>
</comment>
<dbReference type="GO" id="GO:0043565">
    <property type="term" value="F:sequence-specific DNA binding"/>
    <property type="evidence" value="ECO:0007669"/>
    <property type="project" value="InterPro"/>
</dbReference>
<dbReference type="InterPro" id="IPR036081">
    <property type="entry name" value="Translin_sf"/>
</dbReference>
<keyword evidence="4" id="KW-0963">Cytoplasm</keyword>
<comment type="similarity">
    <text evidence="3">Belongs to the translin family.</text>
</comment>
<evidence type="ECO:0000313" key="7">
    <source>
        <dbReference type="EMBL" id="KAK4187460.1"/>
    </source>
</evidence>
<dbReference type="Gene3D" id="1.20.58.200">
    <property type="entry name" value="Translin, domain 2"/>
    <property type="match status" value="1"/>
</dbReference>
<protein>
    <submittedName>
        <fullName evidence="7">Translin family-domain-containing protein</fullName>
    </submittedName>
</protein>
<evidence type="ECO:0000313" key="8">
    <source>
        <dbReference type="Proteomes" id="UP001302126"/>
    </source>
</evidence>
<dbReference type="EMBL" id="MU864402">
    <property type="protein sequence ID" value="KAK4187460.1"/>
    <property type="molecule type" value="Genomic_DNA"/>
</dbReference>
<feature type="region of interest" description="Disordered" evidence="6">
    <location>
        <begin position="1"/>
        <end position="31"/>
    </location>
</feature>
<reference evidence="7" key="2">
    <citation type="submission" date="2023-05" db="EMBL/GenBank/DDBJ databases">
        <authorList>
            <consortium name="Lawrence Berkeley National Laboratory"/>
            <person name="Steindorff A."/>
            <person name="Hensen N."/>
            <person name="Bonometti L."/>
            <person name="Westerberg I."/>
            <person name="Brannstrom I.O."/>
            <person name="Guillou S."/>
            <person name="Cros-Aarteil S."/>
            <person name="Calhoun S."/>
            <person name="Haridas S."/>
            <person name="Kuo A."/>
            <person name="Mondo S."/>
            <person name="Pangilinan J."/>
            <person name="Riley R."/>
            <person name="Labutti K."/>
            <person name="Andreopoulos B."/>
            <person name="Lipzen A."/>
            <person name="Chen C."/>
            <person name="Yanf M."/>
            <person name="Daum C."/>
            <person name="Ng V."/>
            <person name="Clum A."/>
            <person name="Ohm R."/>
            <person name="Martin F."/>
            <person name="Silar P."/>
            <person name="Natvig D."/>
            <person name="Lalanne C."/>
            <person name="Gautier V."/>
            <person name="Ament-Velasquez S.L."/>
            <person name="Kruys A."/>
            <person name="Hutchinson M.I."/>
            <person name="Powell A.J."/>
            <person name="Barry K."/>
            <person name="Miller A.N."/>
            <person name="Grigoriev I.V."/>
            <person name="Debuchy R."/>
            <person name="Gladieux P."/>
            <person name="Thoren M.H."/>
            <person name="Johannesson H."/>
        </authorList>
    </citation>
    <scope>NUCLEOTIDE SEQUENCE</scope>
    <source>
        <strain evidence="7">PSN309</strain>
    </source>
</reference>
<dbReference type="Gene3D" id="1.20.58.190">
    <property type="entry name" value="Translin, domain 1"/>
    <property type="match status" value="1"/>
</dbReference>
<evidence type="ECO:0000256" key="5">
    <source>
        <dbReference type="ARBA" id="ARBA00023242"/>
    </source>
</evidence>
<accession>A0AAN6WUA7</accession>
<dbReference type="AlphaFoldDB" id="A0AAN6WUA7"/>
<proteinExistence type="inferred from homology"/>
<keyword evidence="5" id="KW-0539">Nucleus</keyword>
<reference evidence="7" key="1">
    <citation type="journal article" date="2023" name="Mol. Phylogenet. Evol.">
        <title>Genome-scale phylogeny and comparative genomics of the fungal order Sordariales.</title>
        <authorList>
            <person name="Hensen N."/>
            <person name="Bonometti L."/>
            <person name="Westerberg I."/>
            <person name="Brannstrom I.O."/>
            <person name="Guillou S."/>
            <person name="Cros-Aarteil S."/>
            <person name="Calhoun S."/>
            <person name="Haridas S."/>
            <person name="Kuo A."/>
            <person name="Mondo S."/>
            <person name="Pangilinan J."/>
            <person name="Riley R."/>
            <person name="LaButti K."/>
            <person name="Andreopoulos B."/>
            <person name="Lipzen A."/>
            <person name="Chen C."/>
            <person name="Yan M."/>
            <person name="Daum C."/>
            <person name="Ng V."/>
            <person name="Clum A."/>
            <person name="Steindorff A."/>
            <person name="Ohm R.A."/>
            <person name="Martin F."/>
            <person name="Silar P."/>
            <person name="Natvig D.O."/>
            <person name="Lalanne C."/>
            <person name="Gautier V."/>
            <person name="Ament-Velasquez S.L."/>
            <person name="Kruys A."/>
            <person name="Hutchinson M.I."/>
            <person name="Powell A.J."/>
            <person name="Barry K."/>
            <person name="Miller A.N."/>
            <person name="Grigoriev I.V."/>
            <person name="Debuchy R."/>
            <person name="Gladieux P."/>
            <person name="Hiltunen Thoren M."/>
            <person name="Johannesson H."/>
        </authorList>
    </citation>
    <scope>NUCLEOTIDE SEQUENCE</scope>
    <source>
        <strain evidence="7">PSN309</strain>
    </source>
</reference>
<evidence type="ECO:0000256" key="4">
    <source>
        <dbReference type="ARBA" id="ARBA00022490"/>
    </source>
</evidence>
<evidence type="ECO:0000256" key="1">
    <source>
        <dbReference type="ARBA" id="ARBA00004123"/>
    </source>
</evidence>
<evidence type="ECO:0000256" key="2">
    <source>
        <dbReference type="ARBA" id="ARBA00004496"/>
    </source>
</evidence>
<feature type="region of interest" description="Disordered" evidence="6">
    <location>
        <begin position="282"/>
        <end position="303"/>
    </location>
</feature>
<dbReference type="InterPro" id="IPR016068">
    <property type="entry name" value="Translin_N"/>
</dbReference>
<dbReference type="GO" id="GO:0005737">
    <property type="term" value="C:cytoplasm"/>
    <property type="evidence" value="ECO:0007669"/>
    <property type="project" value="UniProtKB-SubCell"/>
</dbReference>
<dbReference type="SUPFAM" id="SSF74784">
    <property type="entry name" value="Translin"/>
    <property type="match status" value="1"/>
</dbReference>
<name>A0AAN6WUA7_9PEZI</name>